<dbReference type="STRING" id="404692.A0A0J6Y492"/>
<keyword evidence="8 10" id="KW-0863">Zinc-finger</keyword>
<evidence type="ECO:0000313" key="13">
    <source>
        <dbReference type="EMBL" id="KMP03486.1"/>
    </source>
</evidence>
<evidence type="ECO:0000256" key="6">
    <source>
        <dbReference type="ARBA" id="ARBA00022490"/>
    </source>
</evidence>
<name>A0A0J6Y492_COCIT</name>
<dbReference type="PROSITE" id="PS50896">
    <property type="entry name" value="LISH"/>
    <property type="match status" value="1"/>
</dbReference>
<evidence type="ECO:0000256" key="9">
    <source>
        <dbReference type="ARBA" id="ARBA00022833"/>
    </source>
</evidence>
<feature type="domain" description="CTLH" evidence="11">
    <location>
        <begin position="164"/>
        <end position="221"/>
    </location>
</feature>
<keyword evidence="9" id="KW-0862">Zinc</keyword>
<comment type="function">
    <text evidence="1">Involved in the proteasome-dependent degradation of fructose-1,6-bisphosphatase.</text>
</comment>
<comment type="subcellular location">
    <subcellularLocation>
        <location evidence="2">Cytoplasm</location>
    </subcellularLocation>
</comment>
<dbReference type="InterPro" id="IPR006594">
    <property type="entry name" value="LisH"/>
</dbReference>
<evidence type="ECO:0000256" key="1">
    <source>
        <dbReference type="ARBA" id="ARBA00002343"/>
    </source>
</evidence>
<accession>A0A0J6Y492</accession>
<dbReference type="AlphaFoldDB" id="A0A0J6Y492"/>
<dbReference type="Proteomes" id="UP000054565">
    <property type="component" value="Unassembled WGS sequence"/>
</dbReference>
<dbReference type="PROSITE" id="PS50897">
    <property type="entry name" value="CTLH"/>
    <property type="match status" value="1"/>
</dbReference>
<evidence type="ECO:0000313" key="14">
    <source>
        <dbReference type="Proteomes" id="UP000054565"/>
    </source>
</evidence>
<dbReference type="OrthoDB" id="1933455at2759"/>
<evidence type="ECO:0000256" key="7">
    <source>
        <dbReference type="ARBA" id="ARBA00022723"/>
    </source>
</evidence>
<evidence type="ECO:0000256" key="4">
    <source>
        <dbReference type="ARBA" id="ARBA00017917"/>
    </source>
</evidence>
<dbReference type="SMART" id="SM00668">
    <property type="entry name" value="CTLH"/>
    <property type="match status" value="1"/>
</dbReference>
<comment type="similarity">
    <text evidence="3">Belongs to the FYV10 family.</text>
</comment>
<dbReference type="InterPro" id="IPR045098">
    <property type="entry name" value="Fyv10_fam"/>
</dbReference>
<dbReference type="InterPro" id="IPR006595">
    <property type="entry name" value="CTLH_C"/>
</dbReference>
<evidence type="ECO:0000256" key="8">
    <source>
        <dbReference type="ARBA" id="ARBA00022771"/>
    </source>
</evidence>
<evidence type="ECO:0000256" key="3">
    <source>
        <dbReference type="ARBA" id="ARBA00010615"/>
    </source>
</evidence>
<dbReference type="Pfam" id="PF10607">
    <property type="entry name" value="CTLH"/>
    <property type="match status" value="1"/>
</dbReference>
<sequence length="402" mass="45626">MAVELTSIKLNPENHLLLDQPLLRVPHELARRNFKSVQRIVEREKDYVLPALKETANASLSGSKNPTETIEALDAMITRMQGLKRKMEVLHEEEKKIATQSQKRIQYIQDLYKIPSLADVKYEQWSRTRLNRLLADHMLRSGYLESAKQLAEDKGIADLVDLSVFAQCQRIAHSLRRGETKEALQWCGENKVALKKIQNRLEFELRLQQYIEVLRVGDKAEARQHAKKFLTPHSETQSHDIQRAAGLLAYPPDTRAEPYMSMYSLERWKHLSDLFIRTHHDLLSLSSRPLLQIALSAGLSALKTPSCHSAIASSRASPLSLSTSICPICSTELNELARHVPYAHHTKSSVENDPVVLPNRRVYGMDRLSDMSKKAGVPEGKVKDPITGEIFDVSEVKKVYIS</sequence>
<dbReference type="InterPro" id="IPR013144">
    <property type="entry name" value="CRA_dom"/>
</dbReference>
<feature type="zinc finger region" description="RING-Gid-type" evidence="10">
    <location>
        <begin position="326"/>
        <end position="387"/>
    </location>
</feature>
<reference evidence="14" key="1">
    <citation type="journal article" date="2010" name="Genome Res.">
        <title>Population genomic sequencing of Coccidioides fungi reveals recent hybridization and transposon control.</title>
        <authorList>
            <person name="Neafsey D.E."/>
            <person name="Barker B.M."/>
            <person name="Sharpton T.J."/>
            <person name="Stajich J.E."/>
            <person name="Park D.J."/>
            <person name="Whiston E."/>
            <person name="Hung C.-Y."/>
            <person name="McMahan C."/>
            <person name="White J."/>
            <person name="Sykes S."/>
            <person name="Heiman D."/>
            <person name="Young S."/>
            <person name="Zeng Q."/>
            <person name="Abouelleil A."/>
            <person name="Aftuck L."/>
            <person name="Bessette D."/>
            <person name="Brown A."/>
            <person name="FitzGerald M."/>
            <person name="Lui A."/>
            <person name="Macdonald J.P."/>
            <person name="Priest M."/>
            <person name="Orbach M.J."/>
            <person name="Galgiani J.N."/>
            <person name="Kirkland T.N."/>
            <person name="Cole G.T."/>
            <person name="Birren B.W."/>
            <person name="Henn M.R."/>
            <person name="Taylor J.W."/>
            <person name="Rounsley S.D."/>
        </authorList>
    </citation>
    <scope>NUCLEOTIDE SEQUENCE [LARGE SCALE GENOMIC DNA]</scope>
    <source>
        <strain evidence="14">RMSCC 2394</strain>
    </source>
</reference>
<feature type="domain" description="RING-Gid-type" evidence="12">
    <location>
        <begin position="326"/>
        <end position="387"/>
    </location>
</feature>
<dbReference type="GO" id="GO:0061630">
    <property type="term" value="F:ubiquitin protein ligase activity"/>
    <property type="evidence" value="ECO:0007669"/>
    <property type="project" value="InterPro"/>
</dbReference>
<evidence type="ECO:0000256" key="10">
    <source>
        <dbReference type="PROSITE-ProRule" id="PRU01215"/>
    </source>
</evidence>
<dbReference type="SMART" id="SM00757">
    <property type="entry name" value="CRA"/>
    <property type="match status" value="1"/>
</dbReference>
<dbReference type="GO" id="GO:0043161">
    <property type="term" value="P:proteasome-mediated ubiquitin-dependent protein catabolic process"/>
    <property type="evidence" value="ECO:0007669"/>
    <property type="project" value="InterPro"/>
</dbReference>
<dbReference type="PANTHER" id="PTHR12170">
    <property type="entry name" value="MACROPHAGE ERYTHROBLAST ATTACHER-RELATED"/>
    <property type="match status" value="1"/>
</dbReference>
<dbReference type="PROSITE" id="PS51867">
    <property type="entry name" value="ZF_RING_GID"/>
    <property type="match status" value="1"/>
</dbReference>
<organism evidence="13 14">
    <name type="scientific">Coccidioides immitis RMSCC 2394</name>
    <dbReference type="NCBI Taxonomy" id="404692"/>
    <lineage>
        <taxon>Eukaryota</taxon>
        <taxon>Fungi</taxon>
        <taxon>Dikarya</taxon>
        <taxon>Ascomycota</taxon>
        <taxon>Pezizomycotina</taxon>
        <taxon>Eurotiomycetes</taxon>
        <taxon>Eurotiomycetidae</taxon>
        <taxon>Onygenales</taxon>
        <taxon>Onygenaceae</taxon>
        <taxon>Coccidioides</taxon>
    </lineage>
</organism>
<keyword evidence="7" id="KW-0479">Metal-binding</keyword>
<evidence type="ECO:0000259" key="12">
    <source>
        <dbReference type="PROSITE" id="PS51867"/>
    </source>
</evidence>
<gene>
    <name evidence="13" type="ORF">CIRG_03178</name>
</gene>
<dbReference type="GO" id="GO:0008270">
    <property type="term" value="F:zinc ion binding"/>
    <property type="evidence" value="ECO:0007669"/>
    <property type="project" value="UniProtKB-KW"/>
</dbReference>
<dbReference type="GO" id="GO:0005737">
    <property type="term" value="C:cytoplasm"/>
    <property type="evidence" value="ECO:0007669"/>
    <property type="project" value="UniProtKB-SubCell"/>
</dbReference>
<keyword evidence="6" id="KW-0963">Cytoplasm</keyword>
<protein>
    <recommendedName>
        <fullName evidence="5">Protein FYV10</fullName>
    </recommendedName>
    <alternativeName>
        <fullName evidence="4">Protein fyv10</fullName>
    </alternativeName>
</protein>
<evidence type="ECO:0000259" key="11">
    <source>
        <dbReference type="PROSITE" id="PS50897"/>
    </source>
</evidence>
<evidence type="ECO:0000256" key="2">
    <source>
        <dbReference type="ARBA" id="ARBA00004496"/>
    </source>
</evidence>
<dbReference type="EMBL" id="DS028094">
    <property type="protein sequence ID" value="KMP03486.1"/>
    <property type="molecule type" value="Genomic_DNA"/>
</dbReference>
<dbReference type="GO" id="GO:0034657">
    <property type="term" value="C:GID complex"/>
    <property type="evidence" value="ECO:0007669"/>
    <property type="project" value="TreeGrafter"/>
</dbReference>
<dbReference type="PANTHER" id="PTHR12170:SF2">
    <property type="entry name" value="E3 UBIQUITIN-PROTEIN TRANSFERASE MAEA"/>
    <property type="match status" value="1"/>
</dbReference>
<dbReference type="SMR" id="A0A0J6Y492"/>
<evidence type="ECO:0000256" key="5">
    <source>
        <dbReference type="ARBA" id="ARBA00018741"/>
    </source>
</evidence>
<dbReference type="InterPro" id="IPR024964">
    <property type="entry name" value="CTLH/CRA"/>
</dbReference>
<dbReference type="InterPro" id="IPR044063">
    <property type="entry name" value="ZF_RING_GID"/>
</dbReference>
<proteinExistence type="inferred from homology"/>
<dbReference type="GO" id="GO:0005634">
    <property type="term" value="C:nucleus"/>
    <property type="evidence" value="ECO:0007669"/>
    <property type="project" value="TreeGrafter"/>
</dbReference>